<evidence type="ECO:0000256" key="1">
    <source>
        <dbReference type="ARBA" id="ARBA00004123"/>
    </source>
</evidence>
<comment type="caution">
    <text evidence="8">The sequence shown here is derived from an EMBL/GenBank/DDBJ whole genome shotgun (WGS) entry which is preliminary data.</text>
</comment>
<dbReference type="GO" id="GO:0045944">
    <property type="term" value="P:positive regulation of transcription by RNA polymerase II"/>
    <property type="evidence" value="ECO:0007669"/>
    <property type="project" value="TreeGrafter"/>
</dbReference>
<dbReference type="AlphaFoldDB" id="A0A433QHL6"/>
<dbReference type="GO" id="GO:0008270">
    <property type="term" value="F:zinc ion binding"/>
    <property type="evidence" value="ECO:0007669"/>
    <property type="project" value="InterPro"/>
</dbReference>
<dbReference type="SMART" id="SM00066">
    <property type="entry name" value="GAL4"/>
    <property type="match status" value="1"/>
</dbReference>
<keyword evidence="9" id="KW-1185">Reference proteome</keyword>
<evidence type="ECO:0000259" key="7">
    <source>
        <dbReference type="PROSITE" id="PS50048"/>
    </source>
</evidence>
<proteinExistence type="predicted"/>
<dbReference type="GO" id="GO:0000981">
    <property type="term" value="F:DNA-binding transcription factor activity, RNA polymerase II-specific"/>
    <property type="evidence" value="ECO:0007669"/>
    <property type="project" value="InterPro"/>
</dbReference>
<sequence length="471" mass="52325">MGPILDGVLPGTSFEDSAQESLAATLVCDTLKEYPAEPSRFQNSVDGNQACSHDHPEFTSLQDYCQQDLNGIQRSDGEATFSLFGQQPLNDVNQPLGFGYNDYQRQLLLAYTPSNISSQAAQSHISPTLGYTDDPNPSDVNSLDGLLSQAPFYLPGIVYSGNIAAIQENSVNPVGQTPRRRRTPKACDRCHTQHRRCDGQLSCKRCTEQDVSCRYSRREQASLPSPNIDGSDADTPVSSLPNQLGLNICYPPTPPSVDNIAASLQFESQDDAVAGERHHVFFPSLNMQLALAEMQGDVPPNPSFTSANLPPIHLPFSDHDKRNLGRSQTKAKINLRRRLRDYPLDYLPLRKIVWRQNLQSRHQNSKLQVVEHNGGDSGNSSVKGHSEGHRHCVRSEKLDRRSFGFRVRRLLHQIECSAKTCVFLWYELLLSVPDGEYSVFDLYSHVIISSIVISMRSSGGNSESKKRSSAL</sequence>
<keyword evidence="5" id="KW-0539">Nucleus</keyword>
<dbReference type="GO" id="GO:0005634">
    <property type="term" value="C:nucleus"/>
    <property type="evidence" value="ECO:0007669"/>
    <property type="project" value="UniProtKB-SubCell"/>
</dbReference>
<dbReference type="PANTHER" id="PTHR47540">
    <property type="entry name" value="THIAMINE REPRESSIBLE GENES REGULATORY PROTEIN THI5"/>
    <property type="match status" value="1"/>
</dbReference>
<dbReference type="SUPFAM" id="SSF57701">
    <property type="entry name" value="Zn2/Cys6 DNA-binding domain"/>
    <property type="match status" value="1"/>
</dbReference>
<feature type="compositionally biased region" description="Basic and acidic residues" evidence="6">
    <location>
        <begin position="384"/>
        <end position="393"/>
    </location>
</feature>
<dbReference type="GO" id="GO:0043565">
    <property type="term" value="F:sequence-specific DNA binding"/>
    <property type="evidence" value="ECO:0007669"/>
    <property type="project" value="TreeGrafter"/>
</dbReference>
<dbReference type="InterPro" id="IPR036864">
    <property type="entry name" value="Zn2-C6_fun-type_DNA-bd_sf"/>
</dbReference>
<evidence type="ECO:0000256" key="3">
    <source>
        <dbReference type="ARBA" id="ARBA00023125"/>
    </source>
</evidence>
<dbReference type="Pfam" id="PF00172">
    <property type="entry name" value="Zn_clus"/>
    <property type="match status" value="1"/>
</dbReference>
<reference evidence="8 9" key="1">
    <citation type="journal article" date="2018" name="New Phytol.">
        <title>Phylogenomics of Endogonaceae and evolution of mycorrhizas within Mucoromycota.</title>
        <authorList>
            <person name="Chang Y."/>
            <person name="Desiro A."/>
            <person name="Na H."/>
            <person name="Sandor L."/>
            <person name="Lipzen A."/>
            <person name="Clum A."/>
            <person name="Barry K."/>
            <person name="Grigoriev I.V."/>
            <person name="Martin F.M."/>
            <person name="Stajich J.E."/>
            <person name="Smith M.E."/>
            <person name="Bonito G."/>
            <person name="Spatafora J.W."/>
        </authorList>
    </citation>
    <scope>NUCLEOTIDE SEQUENCE [LARGE SCALE GENOMIC DNA]</scope>
    <source>
        <strain evidence="8 9">AD002</strain>
    </source>
</reference>
<feature type="domain" description="Zn(2)-C6 fungal-type" evidence="7">
    <location>
        <begin position="186"/>
        <end position="215"/>
    </location>
</feature>
<protein>
    <recommendedName>
        <fullName evidence="7">Zn(2)-C6 fungal-type domain-containing protein</fullName>
    </recommendedName>
</protein>
<keyword evidence="4" id="KW-0804">Transcription</keyword>
<dbReference type="PANTHER" id="PTHR47540:SF2">
    <property type="entry name" value="ZN(II)2CYS6 TRANSCRIPTION FACTOR (EUROFUNG)"/>
    <property type="match status" value="1"/>
</dbReference>
<dbReference type="Gene3D" id="4.10.240.10">
    <property type="entry name" value="Zn(2)-C6 fungal-type DNA-binding domain"/>
    <property type="match status" value="1"/>
</dbReference>
<evidence type="ECO:0000256" key="5">
    <source>
        <dbReference type="ARBA" id="ARBA00023242"/>
    </source>
</evidence>
<dbReference type="PROSITE" id="PS50048">
    <property type="entry name" value="ZN2_CY6_FUNGAL_2"/>
    <property type="match status" value="1"/>
</dbReference>
<comment type="subcellular location">
    <subcellularLocation>
        <location evidence="1">Nucleus</location>
    </subcellularLocation>
</comment>
<evidence type="ECO:0000256" key="2">
    <source>
        <dbReference type="ARBA" id="ARBA00023015"/>
    </source>
</evidence>
<accession>A0A433QHL6</accession>
<evidence type="ECO:0000313" key="9">
    <source>
        <dbReference type="Proteomes" id="UP000274822"/>
    </source>
</evidence>
<evidence type="ECO:0000256" key="6">
    <source>
        <dbReference type="SAM" id="MobiDB-lite"/>
    </source>
</evidence>
<evidence type="ECO:0000256" key="4">
    <source>
        <dbReference type="ARBA" id="ARBA00023163"/>
    </source>
</evidence>
<feature type="region of interest" description="Disordered" evidence="6">
    <location>
        <begin position="370"/>
        <end position="393"/>
    </location>
</feature>
<organism evidence="8 9">
    <name type="scientific">Jimgerdemannia flammicorona</name>
    <dbReference type="NCBI Taxonomy" id="994334"/>
    <lineage>
        <taxon>Eukaryota</taxon>
        <taxon>Fungi</taxon>
        <taxon>Fungi incertae sedis</taxon>
        <taxon>Mucoromycota</taxon>
        <taxon>Mucoromycotina</taxon>
        <taxon>Endogonomycetes</taxon>
        <taxon>Endogonales</taxon>
        <taxon>Endogonaceae</taxon>
        <taxon>Jimgerdemannia</taxon>
    </lineage>
</organism>
<dbReference type="InterPro" id="IPR051711">
    <property type="entry name" value="Stress_Response_Reg"/>
</dbReference>
<dbReference type="EMBL" id="RBNJ01005345">
    <property type="protein sequence ID" value="RUS29293.1"/>
    <property type="molecule type" value="Genomic_DNA"/>
</dbReference>
<dbReference type="PROSITE" id="PS00463">
    <property type="entry name" value="ZN2_CY6_FUNGAL_1"/>
    <property type="match status" value="1"/>
</dbReference>
<keyword evidence="3" id="KW-0238">DNA-binding</keyword>
<evidence type="ECO:0000313" key="8">
    <source>
        <dbReference type="EMBL" id="RUS29293.1"/>
    </source>
</evidence>
<dbReference type="CDD" id="cd00067">
    <property type="entry name" value="GAL4"/>
    <property type="match status" value="1"/>
</dbReference>
<name>A0A433QHL6_9FUNG</name>
<dbReference type="InterPro" id="IPR001138">
    <property type="entry name" value="Zn2Cys6_DnaBD"/>
</dbReference>
<dbReference type="Proteomes" id="UP000274822">
    <property type="component" value="Unassembled WGS sequence"/>
</dbReference>
<gene>
    <name evidence="8" type="ORF">BC938DRAFT_480827</name>
</gene>
<keyword evidence="2" id="KW-0805">Transcription regulation</keyword>